<dbReference type="Pfam" id="PF09481">
    <property type="entry name" value="CRISPR_Cse1"/>
    <property type="match status" value="1"/>
</dbReference>
<sequence length="557" mass="61016">MIEFNLIDEPWIPVRTKAEGRLVKVGIAEALLRAEAFSDLVGDVPTQVPALLRQVLLPVVADALGLPATFEDWGRRFAAHAFTSAEQKVLREYFAAHRDRFEVFDQERPFGQVAGLRTAKDETKSTALMVATAASGNNVPLFSSRTDADVYPLAVDEAVRWLLHVQCWDTAAIKSGAVGDSKVKAGKTTGNPTGPLGQLGVLVPMGVSLYDTLLLNTLIWSGPRAGKPQWRAENAASPEWDTRPAEGLLDLWTWQSRRVRLIPEETGGGVWVTRVVLSAGDRLLELPDYEPHTAWKPVTDKKAAAGARRPRRLASGRAIWRGMQALLEVEHADREHTSELLTKLSGLRGEGEIDEDYPLRLEAFGAVYGTQSAVVEDLLHDAIPLPISALDRDGDVFDLVVEATEQAEQLEKAINGLSQELRRALRADPIPWDKGNRPGSLVLHALDPLVRRMLAGVQASGGDQDVVWRGQLAWELKAWEATRRIADHVVAAAGPGTFGGRVIKVGPNKVETLFSLGTAEGRFRKRLAEALPRAAEHRLRAAAERRAVDDERGEETA</sequence>
<dbReference type="RefSeq" id="WP_343071462.1">
    <property type="nucleotide sequence ID" value="NZ_JACHIV010000001.1"/>
</dbReference>
<evidence type="ECO:0000313" key="2">
    <source>
        <dbReference type="EMBL" id="MBB5070471.1"/>
    </source>
</evidence>
<name>A0A840NHG0_9PSEU</name>
<proteinExistence type="predicted"/>
<protein>
    <submittedName>
        <fullName evidence="2">CRISPR system Cascade subunit CasA</fullName>
    </submittedName>
</protein>
<dbReference type="InterPro" id="IPR013381">
    <property type="entry name" value="CRISPR-assoc_prot_Cse1"/>
</dbReference>
<gene>
    <name evidence="2" type="ORF">BJ969_003559</name>
</gene>
<dbReference type="Proteomes" id="UP000580474">
    <property type="component" value="Unassembled WGS sequence"/>
</dbReference>
<dbReference type="EMBL" id="JACHIV010000001">
    <property type="protein sequence ID" value="MBB5070471.1"/>
    <property type="molecule type" value="Genomic_DNA"/>
</dbReference>
<dbReference type="NCBIfam" id="TIGR02547">
    <property type="entry name" value="casA_cse1"/>
    <property type="match status" value="1"/>
</dbReference>
<feature type="coiled-coil region" evidence="1">
    <location>
        <begin position="400"/>
        <end position="427"/>
    </location>
</feature>
<dbReference type="CDD" id="cd09729">
    <property type="entry name" value="Cse1_I-E"/>
    <property type="match status" value="1"/>
</dbReference>
<dbReference type="Gene3D" id="1.10.132.100">
    <property type="match status" value="1"/>
</dbReference>
<keyword evidence="1" id="KW-0175">Coiled coil</keyword>
<organism evidence="2 3">
    <name type="scientific">Saccharopolyspora gloriosae</name>
    <dbReference type="NCBI Taxonomy" id="455344"/>
    <lineage>
        <taxon>Bacteria</taxon>
        <taxon>Bacillati</taxon>
        <taxon>Actinomycetota</taxon>
        <taxon>Actinomycetes</taxon>
        <taxon>Pseudonocardiales</taxon>
        <taxon>Pseudonocardiaceae</taxon>
        <taxon>Saccharopolyspora</taxon>
    </lineage>
</organism>
<reference evidence="2 3" key="1">
    <citation type="submission" date="2020-08" db="EMBL/GenBank/DDBJ databases">
        <title>Sequencing the genomes of 1000 actinobacteria strains.</title>
        <authorList>
            <person name="Klenk H.-P."/>
        </authorList>
    </citation>
    <scope>NUCLEOTIDE SEQUENCE [LARGE SCALE GENOMIC DNA]</scope>
    <source>
        <strain evidence="2 3">DSM 45582</strain>
    </source>
</reference>
<evidence type="ECO:0000256" key="1">
    <source>
        <dbReference type="SAM" id="Coils"/>
    </source>
</evidence>
<accession>A0A840NHG0</accession>
<keyword evidence="3" id="KW-1185">Reference proteome</keyword>
<evidence type="ECO:0000313" key="3">
    <source>
        <dbReference type="Proteomes" id="UP000580474"/>
    </source>
</evidence>
<comment type="caution">
    <text evidence="2">The sequence shown here is derived from an EMBL/GenBank/DDBJ whole genome shotgun (WGS) entry which is preliminary data.</text>
</comment>
<dbReference type="AlphaFoldDB" id="A0A840NHG0"/>